<gene>
    <name evidence="2" type="ORF">H3V42_09315</name>
</gene>
<name>A0A9X7UCW2_SPHYA</name>
<feature type="region of interest" description="Disordered" evidence="1">
    <location>
        <begin position="1"/>
        <end position="25"/>
    </location>
</feature>
<evidence type="ECO:0000313" key="3">
    <source>
        <dbReference type="Proteomes" id="UP000515377"/>
    </source>
</evidence>
<reference evidence="2 3" key="1">
    <citation type="submission" date="2020-07" db="EMBL/GenBank/DDBJ databases">
        <title>Whole genome sequence of Sphingobium yanoikuyae A3.</title>
        <authorList>
            <person name="Han S.-S."/>
        </authorList>
    </citation>
    <scope>NUCLEOTIDE SEQUENCE [LARGE SCALE GENOMIC DNA]</scope>
    <source>
        <strain evidence="2 3">A3</strain>
    </source>
</reference>
<proteinExistence type="predicted"/>
<organism evidence="2 3">
    <name type="scientific">Sphingobium yanoikuyae</name>
    <name type="common">Sphingomonas yanoikuyae</name>
    <dbReference type="NCBI Taxonomy" id="13690"/>
    <lineage>
        <taxon>Bacteria</taxon>
        <taxon>Pseudomonadati</taxon>
        <taxon>Pseudomonadota</taxon>
        <taxon>Alphaproteobacteria</taxon>
        <taxon>Sphingomonadales</taxon>
        <taxon>Sphingomonadaceae</taxon>
        <taxon>Sphingobium</taxon>
    </lineage>
</organism>
<evidence type="ECO:0000256" key="1">
    <source>
        <dbReference type="SAM" id="MobiDB-lite"/>
    </source>
</evidence>
<feature type="compositionally biased region" description="Basic and acidic residues" evidence="1">
    <location>
        <begin position="1"/>
        <end position="15"/>
    </location>
</feature>
<protein>
    <submittedName>
        <fullName evidence="2">Uncharacterized protein</fullName>
    </submittedName>
</protein>
<accession>A0A9X7UCW2</accession>
<sequence>MEKGDDPARRGRLNADNDNDPDIDVSGLDVEAALTRIAEAIGRHIARQHIRARKAANDNEPGPLLRPPEP</sequence>
<dbReference type="EMBL" id="CP060122">
    <property type="protein sequence ID" value="QNG47750.1"/>
    <property type="molecule type" value="Genomic_DNA"/>
</dbReference>
<dbReference type="AlphaFoldDB" id="A0A9X7UCW2"/>
<dbReference type="Proteomes" id="UP000515377">
    <property type="component" value="Chromosome"/>
</dbReference>
<evidence type="ECO:0000313" key="2">
    <source>
        <dbReference type="EMBL" id="QNG47750.1"/>
    </source>
</evidence>